<dbReference type="Proteomes" id="UP000183031">
    <property type="component" value="Unassembled WGS sequence"/>
</dbReference>
<comment type="caution">
    <text evidence="7">The sequence shown here is derived from an EMBL/GenBank/DDBJ whole genome shotgun (WGS) entry which is preliminary data.</text>
</comment>
<gene>
    <name evidence="7" type="ORF">SAMN02927935_03075</name>
</gene>
<protein>
    <submittedName>
        <fullName evidence="7">Pilin (Type 1 fimbria component protein)</fullName>
    </submittedName>
</protein>
<evidence type="ECO:0000256" key="1">
    <source>
        <dbReference type="ARBA" id="ARBA00004561"/>
    </source>
</evidence>
<dbReference type="RefSeq" id="WP_033631442.1">
    <property type="nucleotide sequence ID" value="NZ_CBCSIN010000011.1"/>
</dbReference>
<dbReference type="InterPro" id="IPR000259">
    <property type="entry name" value="Adhesion_dom_fimbrial"/>
</dbReference>
<keyword evidence="8" id="KW-1185">Reference proteome</keyword>
<feature type="domain" description="Fimbrial-type adhesion" evidence="6">
    <location>
        <begin position="35"/>
        <end position="158"/>
    </location>
</feature>
<feature type="signal peptide" evidence="5">
    <location>
        <begin position="1"/>
        <end position="24"/>
    </location>
</feature>
<dbReference type="SUPFAM" id="SSF49401">
    <property type="entry name" value="Bacterial adhesins"/>
    <property type="match status" value="1"/>
</dbReference>
<accession>A0A1G5K1C9</accession>
<name>A0A1G5K1C9_9GAMM</name>
<dbReference type="PANTHER" id="PTHR33420">
    <property type="entry name" value="FIMBRIAL SUBUNIT ELFA-RELATED"/>
    <property type="match status" value="1"/>
</dbReference>
<evidence type="ECO:0000259" key="6">
    <source>
        <dbReference type="Pfam" id="PF00419"/>
    </source>
</evidence>
<dbReference type="PANTHER" id="PTHR33420:SF3">
    <property type="entry name" value="FIMBRIAL SUBUNIT ELFA"/>
    <property type="match status" value="1"/>
</dbReference>
<evidence type="ECO:0000256" key="5">
    <source>
        <dbReference type="SAM" id="SignalP"/>
    </source>
</evidence>
<sequence length="178" mass="19330">MRLHNTAVVVFSCLFSFPVVSVFADEHIAGWGRVNMQGSIIDTACAIAVDSREQTIDMGVLPLSDIIRDGQGRSQPFSIDLVNCITERPGKEGWRKFQVTFDGEAHGGLFGVNGDASGVALRIIDTQGNVAIPGKAMPPMDIIPGDSQLNYAMRLVANNHALKAGDYLSSIRFKLDYF</sequence>
<evidence type="ECO:0000256" key="3">
    <source>
        <dbReference type="ARBA" id="ARBA00022729"/>
    </source>
</evidence>
<keyword evidence="4" id="KW-0281">Fimbrium</keyword>
<organism evidence="7 8">
    <name type="scientific">Serratia nematodiphila</name>
    <dbReference type="NCBI Taxonomy" id="458197"/>
    <lineage>
        <taxon>Bacteria</taxon>
        <taxon>Pseudomonadati</taxon>
        <taxon>Pseudomonadota</taxon>
        <taxon>Gammaproteobacteria</taxon>
        <taxon>Enterobacterales</taxon>
        <taxon>Yersiniaceae</taxon>
        <taxon>Serratia</taxon>
    </lineage>
</organism>
<dbReference type="Gene3D" id="2.60.40.1090">
    <property type="entry name" value="Fimbrial-type adhesion domain"/>
    <property type="match status" value="1"/>
</dbReference>
<dbReference type="InterPro" id="IPR008966">
    <property type="entry name" value="Adhesion_dom_sf"/>
</dbReference>
<keyword evidence="3 5" id="KW-0732">Signal</keyword>
<proteinExistence type="inferred from homology"/>
<comment type="similarity">
    <text evidence="2">Belongs to the fimbrial protein family.</text>
</comment>
<evidence type="ECO:0000313" key="8">
    <source>
        <dbReference type="Proteomes" id="UP000183031"/>
    </source>
</evidence>
<dbReference type="InterPro" id="IPR036937">
    <property type="entry name" value="Adhesion_dom_fimbrial_sf"/>
</dbReference>
<reference evidence="7 8" key="1">
    <citation type="submission" date="2016-10" db="EMBL/GenBank/DDBJ databases">
        <authorList>
            <person name="Varghese N."/>
            <person name="Submissions S."/>
        </authorList>
    </citation>
    <scope>NUCLEOTIDE SEQUENCE [LARGE SCALE GENOMIC DNA]</scope>
    <source>
        <strain evidence="7 8">CGMCC 1.6853</strain>
    </source>
</reference>
<feature type="chain" id="PRO_5047118989" evidence="5">
    <location>
        <begin position="25"/>
        <end position="178"/>
    </location>
</feature>
<evidence type="ECO:0000256" key="2">
    <source>
        <dbReference type="ARBA" id="ARBA00006671"/>
    </source>
</evidence>
<comment type="subcellular location">
    <subcellularLocation>
        <location evidence="1">Fimbrium</location>
    </subcellularLocation>
</comment>
<dbReference type="InterPro" id="IPR050263">
    <property type="entry name" value="Bact_Fimbrial_Adh_Pro"/>
</dbReference>
<evidence type="ECO:0000313" key="7">
    <source>
        <dbReference type="EMBL" id="SCY94254.1"/>
    </source>
</evidence>
<evidence type="ECO:0000256" key="4">
    <source>
        <dbReference type="ARBA" id="ARBA00023263"/>
    </source>
</evidence>
<dbReference type="Pfam" id="PF00419">
    <property type="entry name" value="Fimbrial"/>
    <property type="match status" value="1"/>
</dbReference>
<dbReference type="EMBL" id="FMUT01000008">
    <property type="protein sequence ID" value="SCY94254.1"/>
    <property type="molecule type" value="Genomic_DNA"/>
</dbReference>